<dbReference type="Gene3D" id="2.30.180.10">
    <property type="entry name" value="FAS1 domain"/>
    <property type="match status" value="3"/>
</dbReference>
<feature type="chain" id="PRO_5025619727" description="FAS1 domain-containing protein" evidence="11">
    <location>
        <begin position="24"/>
        <end position="750"/>
    </location>
</feature>
<feature type="region of interest" description="Disordered" evidence="10">
    <location>
        <begin position="33"/>
        <end position="55"/>
    </location>
</feature>
<accession>A0A6A6N8W3</accession>
<comment type="similarity">
    <text evidence="2">Belongs to the fasciclin-like AGP family.</text>
</comment>
<evidence type="ECO:0000313" key="14">
    <source>
        <dbReference type="Proteomes" id="UP000467840"/>
    </source>
</evidence>
<keyword evidence="6" id="KW-0654">Proteoglycan</keyword>
<feature type="compositionally biased region" description="Pro residues" evidence="10">
    <location>
        <begin position="211"/>
        <end position="224"/>
    </location>
</feature>
<dbReference type="GO" id="GO:0098552">
    <property type="term" value="C:side of membrane"/>
    <property type="evidence" value="ECO:0007669"/>
    <property type="project" value="UniProtKB-KW"/>
</dbReference>
<evidence type="ECO:0000256" key="10">
    <source>
        <dbReference type="SAM" id="MobiDB-lite"/>
    </source>
</evidence>
<organism evidence="13 14">
    <name type="scientific">Hevea brasiliensis</name>
    <name type="common">Para rubber tree</name>
    <name type="synonym">Siphonia brasiliensis</name>
    <dbReference type="NCBI Taxonomy" id="3981"/>
    <lineage>
        <taxon>Eukaryota</taxon>
        <taxon>Viridiplantae</taxon>
        <taxon>Streptophyta</taxon>
        <taxon>Embryophyta</taxon>
        <taxon>Tracheophyta</taxon>
        <taxon>Spermatophyta</taxon>
        <taxon>Magnoliopsida</taxon>
        <taxon>eudicotyledons</taxon>
        <taxon>Gunneridae</taxon>
        <taxon>Pentapetalae</taxon>
        <taxon>rosids</taxon>
        <taxon>fabids</taxon>
        <taxon>Malpighiales</taxon>
        <taxon>Euphorbiaceae</taxon>
        <taxon>Crotonoideae</taxon>
        <taxon>Micrandreae</taxon>
        <taxon>Hevea</taxon>
    </lineage>
</organism>
<keyword evidence="14" id="KW-1185">Reference proteome</keyword>
<evidence type="ECO:0000259" key="12">
    <source>
        <dbReference type="PROSITE" id="PS50213"/>
    </source>
</evidence>
<comment type="subcellular location">
    <subcellularLocation>
        <location evidence="1">Cell membrane</location>
        <topology evidence="1">Lipid-anchor</topology>
        <topology evidence="1">GPI-anchor</topology>
    </subcellularLocation>
</comment>
<dbReference type="InterPro" id="IPR045003">
    <property type="entry name" value="FLA_A"/>
</dbReference>
<keyword evidence="5 11" id="KW-0732">Signal</keyword>
<feature type="region of interest" description="Disordered" evidence="10">
    <location>
        <begin position="211"/>
        <end position="231"/>
    </location>
</feature>
<feature type="domain" description="FAS1" evidence="12">
    <location>
        <begin position="61"/>
        <end position="203"/>
    </location>
</feature>
<evidence type="ECO:0000256" key="1">
    <source>
        <dbReference type="ARBA" id="ARBA00004609"/>
    </source>
</evidence>
<reference evidence="13 14" key="1">
    <citation type="journal article" date="2020" name="Mol. Plant">
        <title>The Chromosome-Based Rubber Tree Genome Provides New Insights into Spurge Genome Evolution and Rubber Biosynthesis.</title>
        <authorList>
            <person name="Liu J."/>
            <person name="Shi C."/>
            <person name="Shi C.C."/>
            <person name="Li W."/>
            <person name="Zhang Q.J."/>
            <person name="Zhang Y."/>
            <person name="Li K."/>
            <person name="Lu H.F."/>
            <person name="Shi C."/>
            <person name="Zhu S.T."/>
            <person name="Xiao Z.Y."/>
            <person name="Nan H."/>
            <person name="Yue Y."/>
            <person name="Zhu X.G."/>
            <person name="Wu Y."/>
            <person name="Hong X.N."/>
            <person name="Fan G.Y."/>
            <person name="Tong Y."/>
            <person name="Zhang D."/>
            <person name="Mao C.L."/>
            <person name="Liu Y.L."/>
            <person name="Hao S.J."/>
            <person name="Liu W.Q."/>
            <person name="Lv M.Q."/>
            <person name="Zhang H.B."/>
            <person name="Liu Y."/>
            <person name="Hu-Tang G.R."/>
            <person name="Wang J.P."/>
            <person name="Wang J.H."/>
            <person name="Sun Y.H."/>
            <person name="Ni S.B."/>
            <person name="Chen W.B."/>
            <person name="Zhang X.C."/>
            <person name="Jiao Y.N."/>
            <person name="Eichler E.E."/>
            <person name="Li G.H."/>
            <person name="Liu X."/>
            <person name="Gao L.Z."/>
        </authorList>
    </citation>
    <scope>NUCLEOTIDE SEQUENCE [LARGE SCALE GENOMIC DNA]</scope>
    <source>
        <strain evidence="14">cv. GT1</strain>
        <tissue evidence="13">Leaf</tissue>
    </source>
</reference>
<evidence type="ECO:0000256" key="3">
    <source>
        <dbReference type="ARBA" id="ARBA00022475"/>
    </source>
</evidence>
<protein>
    <recommendedName>
        <fullName evidence="12">FAS1 domain-containing protein</fullName>
    </recommendedName>
</protein>
<feature type="signal peptide" evidence="11">
    <location>
        <begin position="1"/>
        <end position="23"/>
    </location>
</feature>
<keyword evidence="4" id="KW-0336">GPI-anchor</keyword>
<proteinExistence type="inferred from homology"/>
<evidence type="ECO:0000256" key="4">
    <source>
        <dbReference type="ARBA" id="ARBA00022622"/>
    </source>
</evidence>
<sequence length="750" mass="79648">MKQQYLFSFSLLLLFLHSTETFAQSPAAAPVQAPPVAPVQAPPAPPAQSPTGVQVAASPGPLDVVKILGKASHFTVFVRLLKSTQVDTELFLQLNNTNNGATIFAPSDGAFSGLKVGTLNSLTDGDKIELVKFHIVPTFISTSQFQTVSNPVRTLAGAGNRFALNVTTGGNLVNITTGLTNTTISGTVYTDSRLAIYQVSRVLLPLDMFTPKPPSPAPSPAPAPEKPKKAPIVESPVAPKDLSGAYHYKNLLYLHSPHRAVSGSNCFYSLAKLQSTKLGHKNEAAISLLIFTASSLPSLLHNPSPITGCSSSPYRKSTSCSPSSTTTCSCCTSTCSGPGNAFKRPLNVVKVLQKAGHFTFFVRLIKTTQEDIQLSSQLNDSSDGVTIFAPTDGAFSSIIKSGTLNSLSDQEKIELVQFHIIPRFLSTSQFQTVSNPLKTLSGAGKRFALNVTTTENLVNVSTGLTNTSVSAIVYTDGKVAIYQVDKVLLPLDLFAPKPPAPAPAPPKAKKDEGVETPVVPKDISGAVLSCIIHDNLVILGVIALSPAAPTSPLGPANIMKILEKAGNFTTFIRLIKATHVDIQLSSQLKSSGDGITILVPSDSAFSILRADTLNSLADKEKVELVQFHVLTQFLLLSQFDTVSNPVMTLAGSSGRLLLNITVTGNVVNITTGIDYATISDTIYTDNQVAIYQIDKMLLPFDLFAPGPVPAKPAESPENDVPKDASSSTSLVLNYIVVLFELCRVAEIVLL</sequence>
<evidence type="ECO:0000256" key="8">
    <source>
        <dbReference type="ARBA" id="ARBA00023180"/>
    </source>
</evidence>
<dbReference type="EMBL" id="JAAGAX010000002">
    <property type="protein sequence ID" value="KAF2321774.1"/>
    <property type="molecule type" value="Genomic_DNA"/>
</dbReference>
<keyword evidence="8" id="KW-0325">Glycoprotein</keyword>
<keyword evidence="3" id="KW-1003">Cell membrane</keyword>
<dbReference type="PROSITE" id="PS50213">
    <property type="entry name" value="FAS1"/>
    <property type="match status" value="3"/>
</dbReference>
<keyword evidence="4" id="KW-0449">Lipoprotein</keyword>
<dbReference type="SUPFAM" id="SSF82153">
    <property type="entry name" value="FAS1 domain"/>
    <property type="match status" value="3"/>
</dbReference>
<evidence type="ECO:0000256" key="11">
    <source>
        <dbReference type="SAM" id="SignalP"/>
    </source>
</evidence>
<dbReference type="Pfam" id="PF02469">
    <property type="entry name" value="Fasciclin"/>
    <property type="match status" value="3"/>
</dbReference>
<dbReference type="AlphaFoldDB" id="A0A6A6N8W3"/>
<evidence type="ECO:0000256" key="6">
    <source>
        <dbReference type="ARBA" id="ARBA00022974"/>
    </source>
</evidence>
<dbReference type="Proteomes" id="UP000467840">
    <property type="component" value="Chromosome 11"/>
</dbReference>
<dbReference type="InterPro" id="IPR000782">
    <property type="entry name" value="FAS1_domain"/>
</dbReference>
<feature type="compositionally biased region" description="Pro residues" evidence="10">
    <location>
        <begin position="33"/>
        <end position="48"/>
    </location>
</feature>
<dbReference type="GO" id="GO:0005886">
    <property type="term" value="C:plasma membrane"/>
    <property type="evidence" value="ECO:0007669"/>
    <property type="project" value="UniProtKB-SubCell"/>
</dbReference>
<evidence type="ECO:0000256" key="9">
    <source>
        <dbReference type="ARBA" id="ARBA00024686"/>
    </source>
</evidence>
<dbReference type="PANTHER" id="PTHR32077">
    <property type="entry name" value="FASCICLIN-LIKE ARABINOGALACTAN PROTEIN"/>
    <property type="match status" value="1"/>
</dbReference>
<gene>
    <name evidence="13" type="ORF">GH714_002658</name>
</gene>
<comment type="caution">
    <text evidence="13">The sequence shown here is derived from an EMBL/GenBank/DDBJ whole genome shotgun (WGS) entry which is preliminary data.</text>
</comment>
<evidence type="ECO:0000256" key="5">
    <source>
        <dbReference type="ARBA" id="ARBA00022729"/>
    </source>
</evidence>
<name>A0A6A6N8W3_HEVBR</name>
<comment type="function">
    <text evidence="9">May be a cell surface adhesion protein.</text>
</comment>
<dbReference type="PANTHER" id="PTHR32077:SF40">
    <property type="entry name" value="FAS1 DOMAIN-CONTAINING PROTEIN"/>
    <property type="match status" value="1"/>
</dbReference>
<feature type="domain" description="FAS1" evidence="12">
    <location>
        <begin position="345"/>
        <end position="488"/>
    </location>
</feature>
<feature type="domain" description="FAS1" evidence="12">
    <location>
        <begin position="555"/>
        <end position="697"/>
    </location>
</feature>
<evidence type="ECO:0000313" key="13">
    <source>
        <dbReference type="EMBL" id="KAF2321774.1"/>
    </source>
</evidence>
<evidence type="ECO:0000256" key="2">
    <source>
        <dbReference type="ARBA" id="ARBA00007843"/>
    </source>
</evidence>
<dbReference type="GO" id="GO:0009834">
    <property type="term" value="P:plant-type secondary cell wall biogenesis"/>
    <property type="evidence" value="ECO:0007669"/>
    <property type="project" value="UniProtKB-ARBA"/>
</dbReference>
<evidence type="ECO:0000256" key="7">
    <source>
        <dbReference type="ARBA" id="ARBA00023136"/>
    </source>
</evidence>
<dbReference type="SMART" id="SM00554">
    <property type="entry name" value="FAS1"/>
    <property type="match status" value="3"/>
</dbReference>
<keyword evidence="7" id="KW-0472">Membrane</keyword>
<dbReference type="InterPro" id="IPR036378">
    <property type="entry name" value="FAS1_dom_sf"/>
</dbReference>
<dbReference type="FunFam" id="2.30.180.10:FF:000006">
    <property type="entry name" value="Fasciclin-like arabinogalactan protein 11"/>
    <property type="match status" value="2"/>
</dbReference>